<feature type="non-terminal residue" evidence="1">
    <location>
        <position position="1"/>
    </location>
</feature>
<keyword evidence="2" id="KW-1185">Reference proteome</keyword>
<gene>
    <name evidence="1" type="ORF">BpHYR1_004286</name>
</gene>
<evidence type="ECO:0000313" key="2">
    <source>
        <dbReference type="Proteomes" id="UP000276133"/>
    </source>
</evidence>
<evidence type="ECO:0000313" key="1">
    <source>
        <dbReference type="EMBL" id="RMZ96352.1"/>
    </source>
</evidence>
<protein>
    <submittedName>
        <fullName evidence="1">Uncharacterized protein</fullName>
    </submittedName>
</protein>
<dbReference type="Proteomes" id="UP000276133">
    <property type="component" value="Unassembled WGS sequence"/>
</dbReference>
<comment type="caution">
    <text evidence="1">The sequence shown here is derived from an EMBL/GenBank/DDBJ whole genome shotgun (WGS) entry which is preliminary data.</text>
</comment>
<dbReference type="AlphaFoldDB" id="A0A3M7PBC5"/>
<name>A0A3M7PBC5_BRAPC</name>
<sequence length="63" mass="7277">SCQINIESGAFNSLDNFLETIFCISTKDLIACENFYQPKLQFSFRIPEKIEEYAKIVAKLKIL</sequence>
<reference evidence="1 2" key="1">
    <citation type="journal article" date="2018" name="Sci. Rep.">
        <title>Genomic signatures of local adaptation to the degree of environmental predictability in rotifers.</title>
        <authorList>
            <person name="Franch-Gras L."/>
            <person name="Hahn C."/>
            <person name="Garcia-Roger E.M."/>
            <person name="Carmona M.J."/>
            <person name="Serra M."/>
            <person name="Gomez A."/>
        </authorList>
    </citation>
    <scope>NUCLEOTIDE SEQUENCE [LARGE SCALE GENOMIC DNA]</scope>
    <source>
        <strain evidence="1">HYR1</strain>
    </source>
</reference>
<accession>A0A3M7PBC5</accession>
<organism evidence="1 2">
    <name type="scientific">Brachionus plicatilis</name>
    <name type="common">Marine rotifer</name>
    <name type="synonym">Brachionus muelleri</name>
    <dbReference type="NCBI Taxonomy" id="10195"/>
    <lineage>
        <taxon>Eukaryota</taxon>
        <taxon>Metazoa</taxon>
        <taxon>Spiralia</taxon>
        <taxon>Gnathifera</taxon>
        <taxon>Rotifera</taxon>
        <taxon>Eurotatoria</taxon>
        <taxon>Monogononta</taxon>
        <taxon>Pseudotrocha</taxon>
        <taxon>Ploima</taxon>
        <taxon>Brachionidae</taxon>
        <taxon>Brachionus</taxon>
    </lineage>
</organism>
<dbReference type="EMBL" id="REGN01012281">
    <property type="protein sequence ID" value="RMZ96352.1"/>
    <property type="molecule type" value="Genomic_DNA"/>
</dbReference>
<proteinExistence type="predicted"/>